<evidence type="ECO:0000313" key="2">
    <source>
        <dbReference type="Proteomes" id="UP000234562"/>
    </source>
</evidence>
<dbReference type="AlphaFoldDB" id="A0AAU8XTZ8"/>
<protein>
    <submittedName>
        <fullName evidence="1">ATPase</fullName>
    </submittedName>
</protein>
<dbReference type="EMBL" id="CP015496">
    <property type="protein sequence ID" value="AUI74270.1"/>
    <property type="molecule type" value="Genomic_DNA"/>
</dbReference>
<reference evidence="2" key="1">
    <citation type="submission" date="2016-05" db="EMBL/GenBank/DDBJ databases">
        <title>Genome sequence of Lactobacillus helveticus FAM8105.</title>
        <authorList>
            <person name="Ahrens C."/>
            <person name="Schmid M."/>
        </authorList>
    </citation>
    <scope>NUCLEOTIDE SEQUENCE [LARGE SCALE GENOMIC DNA]</scope>
    <source>
        <strain evidence="2">FAM8105</strain>
    </source>
</reference>
<accession>A0AAU8XTZ8</accession>
<proteinExistence type="predicted"/>
<evidence type="ECO:0000313" key="1">
    <source>
        <dbReference type="EMBL" id="AUI74270.1"/>
    </source>
</evidence>
<name>A0AAU8XTZ8_LACHE</name>
<organism evidence="1 2">
    <name type="scientific">Lactobacillus helveticus</name>
    <name type="common">Lactobacillus suntoryeus</name>
    <dbReference type="NCBI Taxonomy" id="1587"/>
    <lineage>
        <taxon>Bacteria</taxon>
        <taxon>Bacillati</taxon>
        <taxon>Bacillota</taxon>
        <taxon>Bacilli</taxon>
        <taxon>Lactobacillales</taxon>
        <taxon>Lactobacillaceae</taxon>
        <taxon>Lactobacillus</taxon>
    </lineage>
</organism>
<sequence length="527" mass="61323">MTVSDFAQVETSIILNLLLIQLQVFSTVKGCNLLGKLYFNTNTEESEKLKFEEVSFSKNLVINIQTRAFTQISFYQKHQAQELIKNMKSWGRSPRYEINLQESKIKQVANCYHEGEENDWYLKHPTIKNLKPDQTPFFLLNGKVGQARTSFLTSKSGIAYYLIDQLNKHYSQYFDELKFREVQAESHDQGISQKKRGDNLLKQIQKFWQDKEITLLDRTQENSSAIKTISDFFEQNYPLKITSSQKSSHYNLVLIHDLDYYAKEDNKDKTDAYYSSQTEVVQNMTVEGVMHKSGTVVKSALVNAVKELTIKAILESEDFSSLNTEINLDDFIFYKYYPESNQTLEFTSHETNFKIQPITSNYDDPFFLNDLLIKRNDRLTTDVEYILLDKQSENYYAVSKTTLKPLPAPSLYEAATNQKGTLAYRGKDARNKYLAGLINLNYFYQHDQLFYNVGMIGNGMQNKEPVASVIRKIECLNNKNLSQLLNVQQLLQSMDVVWVRFKNLTVSPFPIKLMNEYIRKNQNNEKR</sequence>
<gene>
    <name evidence="1" type="ORF">Lh8105_05380</name>
</gene>
<dbReference type="Proteomes" id="UP000234562">
    <property type="component" value="Chromosome"/>
</dbReference>